<dbReference type="PANTHER" id="PTHR43333">
    <property type="entry name" value="2-HACID_DH_C DOMAIN-CONTAINING PROTEIN"/>
    <property type="match status" value="1"/>
</dbReference>
<evidence type="ECO:0000259" key="3">
    <source>
        <dbReference type="Pfam" id="PF02826"/>
    </source>
</evidence>
<dbReference type="GO" id="GO:0051287">
    <property type="term" value="F:NAD binding"/>
    <property type="evidence" value="ECO:0007669"/>
    <property type="project" value="InterPro"/>
</dbReference>
<dbReference type="Proteomes" id="UP001138751">
    <property type="component" value="Unassembled WGS sequence"/>
</dbReference>
<dbReference type="SUPFAM" id="SSF51735">
    <property type="entry name" value="NAD(P)-binding Rossmann-fold domains"/>
    <property type="match status" value="1"/>
</dbReference>
<name>A0A9X9WQY5_9PROT</name>
<organism evidence="4 5">
    <name type="scientific">Neoroseomonas soli</name>
    <dbReference type="NCBI Taxonomy" id="1081025"/>
    <lineage>
        <taxon>Bacteria</taxon>
        <taxon>Pseudomonadati</taxon>
        <taxon>Pseudomonadota</taxon>
        <taxon>Alphaproteobacteria</taxon>
        <taxon>Acetobacterales</taxon>
        <taxon>Acetobacteraceae</taxon>
        <taxon>Neoroseomonas</taxon>
    </lineage>
</organism>
<dbReference type="PANTHER" id="PTHR43333:SF1">
    <property type="entry name" value="D-ISOMER SPECIFIC 2-HYDROXYACID DEHYDROGENASE NAD-BINDING DOMAIN-CONTAINING PROTEIN"/>
    <property type="match status" value="1"/>
</dbReference>
<dbReference type="EMBL" id="JAAEDM010000001">
    <property type="protein sequence ID" value="MBR0669564.1"/>
    <property type="molecule type" value="Genomic_DNA"/>
</dbReference>
<dbReference type="AlphaFoldDB" id="A0A9X9WQY5"/>
<dbReference type="InterPro" id="IPR036291">
    <property type="entry name" value="NAD(P)-bd_dom_sf"/>
</dbReference>
<feature type="domain" description="D-isomer specific 2-hydroxyacid dehydrogenase NAD-binding" evidence="3">
    <location>
        <begin position="110"/>
        <end position="281"/>
    </location>
</feature>
<keyword evidence="2" id="KW-0520">NAD</keyword>
<dbReference type="Gene3D" id="3.40.50.720">
    <property type="entry name" value="NAD(P)-binding Rossmann-like Domain"/>
    <property type="match status" value="2"/>
</dbReference>
<proteinExistence type="predicted"/>
<dbReference type="InterPro" id="IPR006140">
    <property type="entry name" value="D-isomer_DH_NAD-bd"/>
</dbReference>
<evidence type="ECO:0000313" key="4">
    <source>
        <dbReference type="EMBL" id="MBR0669564.1"/>
    </source>
</evidence>
<dbReference type="GO" id="GO:0016491">
    <property type="term" value="F:oxidoreductase activity"/>
    <property type="evidence" value="ECO:0007669"/>
    <property type="project" value="UniProtKB-KW"/>
</dbReference>
<dbReference type="CDD" id="cd05300">
    <property type="entry name" value="2-Hacid_dh_1"/>
    <property type="match status" value="1"/>
</dbReference>
<dbReference type="RefSeq" id="WP_211859863.1">
    <property type="nucleotide sequence ID" value="NZ_JAAEDM010000001.1"/>
</dbReference>
<reference evidence="4" key="2">
    <citation type="journal article" date="2021" name="Syst. Appl. Microbiol.">
        <title>Roseomonas hellenica sp. nov., isolated from roots of wild-growing Alkanna tinctoria.</title>
        <authorList>
            <person name="Rat A."/>
            <person name="Naranjo H.D."/>
            <person name="Lebbe L."/>
            <person name="Cnockaert M."/>
            <person name="Krigas N."/>
            <person name="Grigoriadou K."/>
            <person name="Maloupa E."/>
            <person name="Willems A."/>
        </authorList>
    </citation>
    <scope>NUCLEOTIDE SEQUENCE</scope>
    <source>
        <strain evidence="4">LMG 31231</strain>
    </source>
</reference>
<comment type="caution">
    <text evidence="4">The sequence shown here is derived from an EMBL/GenBank/DDBJ whole genome shotgun (WGS) entry which is preliminary data.</text>
</comment>
<sequence length="318" mass="34532">MTKPLLLLWTDGAEPYARAIAAAGLSDRLRVETVPRAATPGDALLAEAAALLSWGPPPGMLDRMPKLRFVQALTAGVEHWLARADLRDDLALSCARGTHRVQMPENILGALFHITKPYAAIVTDNAEKRWTRRVSDTLAGKTLGILGLGAIGAELARKAAALEMRVIGTKRGQAEVPHVAQVFSPDGTDEVLAQSDYVVLLLPATPETENFMNAARLARMQKTAWLLNFGRGALIRDEDLVAAVRAGTIAGAILDVFRTEPLPANHPFWGEEKIMVLPHIGGLHPHRDEMVAALLVENLHRFLDGKPLTQLVDRQAGY</sequence>
<evidence type="ECO:0000256" key="2">
    <source>
        <dbReference type="ARBA" id="ARBA00023027"/>
    </source>
</evidence>
<evidence type="ECO:0000256" key="1">
    <source>
        <dbReference type="ARBA" id="ARBA00023002"/>
    </source>
</evidence>
<keyword evidence="5" id="KW-1185">Reference proteome</keyword>
<accession>A0A9X9WQY5</accession>
<reference evidence="4" key="1">
    <citation type="submission" date="2020-01" db="EMBL/GenBank/DDBJ databases">
        <authorList>
            <person name="Rat A."/>
        </authorList>
    </citation>
    <scope>NUCLEOTIDE SEQUENCE</scope>
    <source>
        <strain evidence="4">LMG 31231</strain>
    </source>
</reference>
<protein>
    <submittedName>
        <fullName evidence="4">D-2-hydroxyacid dehydrogenase</fullName>
    </submittedName>
</protein>
<evidence type="ECO:0000313" key="5">
    <source>
        <dbReference type="Proteomes" id="UP001138751"/>
    </source>
</evidence>
<gene>
    <name evidence="4" type="ORF">GXW76_00115</name>
</gene>
<dbReference type="SUPFAM" id="SSF52283">
    <property type="entry name" value="Formate/glycerate dehydrogenase catalytic domain-like"/>
    <property type="match status" value="1"/>
</dbReference>
<dbReference type="Pfam" id="PF02826">
    <property type="entry name" value="2-Hacid_dh_C"/>
    <property type="match status" value="1"/>
</dbReference>
<keyword evidence="1" id="KW-0560">Oxidoreductase</keyword>